<dbReference type="NCBIfam" id="TIGR04056">
    <property type="entry name" value="OMP_RagA_SusC"/>
    <property type="match status" value="1"/>
</dbReference>
<keyword evidence="4 7" id="KW-0812">Transmembrane</keyword>
<comment type="similarity">
    <text evidence="7">Belongs to the TonB-dependent receptor family.</text>
</comment>
<feature type="chain" id="PRO_5001801062" evidence="8">
    <location>
        <begin position="23"/>
        <end position="1032"/>
    </location>
</feature>
<dbReference type="Gene3D" id="2.60.40.1120">
    <property type="entry name" value="Carboxypeptidase-like, regulatory domain"/>
    <property type="match status" value="1"/>
</dbReference>
<proteinExistence type="inferred from homology"/>
<dbReference type="EMBL" id="JPRL01000003">
    <property type="protein sequence ID" value="KFF03030.1"/>
    <property type="molecule type" value="Genomic_DNA"/>
</dbReference>
<dbReference type="InterPro" id="IPR037066">
    <property type="entry name" value="Plug_dom_sf"/>
</dbReference>
<keyword evidence="3 7" id="KW-1134">Transmembrane beta strand</keyword>
<dbReference type="SUPFAM" id="SSF56935">
    <property type="entry name" value="Porins"/>
    <property type="match status" value="1"/>
</dbReference>
<keyword evidence="11" id="KW-1185">Reference proteome</keyword>
<keyword evidence="2 7" id="KW-0813">Transport</keyword>
<dbReference type="InterPro" id="IPR036942">
    <property type="entry name" value="Beta-barrel_TonB_sf"/>
</dbReference>
<dbReference type="Pfam" id="PF13715">
    <property type="entry name" value="CarbopepD_reg_2"/>
    <property type="match status" value="1"/>
</dbReference>
<dbReference type="InterPro" id="IPR008969">
    <property type="entry name" value="CarboxyPept-like_regulatory"/>
</dbReference>
<evidence type="ECO:0000259" key="9">
    <source>
        <dbReference type="Pfam" id="PF07715"/>
    </source>
</evidence>
<keyword evidence="6 7" id="KW-0998">Cell outer membrane</keyword>
<evidence type="ECO:0000256" key="3">
    <source>
        <dbReference type="ARBA" id="ARBA00022452"/>
    </source>
</evidence>
<dbReference type="Pfam" id="PF07715">
    <property type="entry name" value="Plug"/>
    <property type="match status" value="1"/>
</dbReference>
<evidence type="ECO:0000256" key="8">
    <source>
        <dbReference type="SAM" id="SignalP"/>
    </source>
</evidence>
<name>A0A085ZF16_9FLAO</name>
<dbReference type="GO" id="GO:0009279">
    <property type="term" value="C:cell outer membrane"/>
    <property type="evidence" value="ECO:0007669"/>
    <property type="project" value="UniProtKB-SubCell"/>
</dbReference>
<reference evidence="10 11" key="1">
    <citation type="submission" date="2014-07" db="EMBL/GenBank/DDBJ databases">
        <title>Genome of Flavobacterium reichenbachii LMG 25512.</title>
        <authorList>
            <person name="Stropko S.J."/>
            <person name="Pipes S.E."/>
            <person name="Newman J.D."/>
        </authorList>
    </citation>
    <scope>NUCLEOTIDE SEQUENCE [LARGE SCALE GENOMIC DNA]</scope>
    <source>
        <strain evidence="10 11">LMG 25512</strain>
    </source>
</reference>
<evidence type="ECO:0000313" key="11">
    <source>
        <dbReference type="Proteomes" id="UP000028715"/>
    </source>
</evidence>
<evidence type="ECO:0000256" key="4">
    <source>
        <dbReference type="ARBA" id="ARBA00022692"/>
    </source>
</evidence>
<dbReference type="SUPFAM" id="SSF49464">
    <property type="entry name" value="Carboxypeptidase regulatory domain-like"/>
    <property type="match status" value="1"/>
</dbReference>
<evidence type="ECO:0000256" key="2">
    <source>
        <dbReference type="ARBA" id="ARBA00022448"/>
    </source>
</evidence>
<comment type="subcellular location">
    <subcellularLocation>
        <location evidence="1 7">Cell outer membrane</location>
        <topology evidence="1 7">Multi-pass membrane protein</topology>
    </subcellularLocation>
</comment>
<evidence type="ECO:0000313" key="10">
    <source>
        <dbReference type="EMBL" id="KFF03030.1"/>
    </source>
</evidence>
<dbReference type="eggNOG" id="COG1629">
    <property type="taxonomic scope" value="Bacteria"/>
</dbReference>
<accession>A0A085ZF16</accession>
<dbReference type="OrthoDB" id="9768177at2"/>
<sequence>MLMKQILAVLGMVLFSSLGAAAQNRLITGTVADAQNKGVVAASIEVQGKPFSAITDAEGRFKMNVPEGKVTLQVSSMGYASKSVVLQENETKISIVLQDNTEELKDVVVTSFGVKKQKKSLGYAVGELKGEELTKNKEINLGNALQGKIAGVNVSAPVTGPSGSSRVVIRGATSASGLNQPLYVVDGIPIDNSQQGNAGMYGGVDKGDGMSSFNPDDIASMSVLKGSAASALYGYRGSNGVILITTKKGKNGTGIGVDFSTNSTFNTPASLLNWQDQYGAGAPDANGIPTRFTNLQELRDSYYFAWGDKYDGTPSLAIDGTTKPYQAYGKDNVENFYRTGYSFSNTLAISGGNESTNFRLSFGNTKDESIMPGTRFGRNNVSLSLNSALNKRINVETNAQYVSEKSHNRPYLNDSPRNPSFPTTFMTPGTDIRLLSNPYDANGGEEDYLGANVYHTNPYFATKEDLNNDLRKRFIGSAKVTYNITDKIYAKGVIGIDDINYEYNEVEPTGINYSPGGSIENRNETRSEVNASGYLGYKGDIAKNLSLDAFVGANRQHNRYSGIKMKGNNFIVPFKYFYGNTQPDKTEKLFSESEVNSLFYSADLGYKDFLYVSLTGREDWFSTLDPANNSTFYPSVSASFIYSEVIGMPEWMSYGKIRAGWGNVGGALPEAYALALTYTTPDGQTDSLGQPILGINGETIPNRTLKPYNVSTIEFGFENTFFNNRVSTDLTFYHKKTTNDITDADVSQASGFRTTKINVGEILNKGVEFAINVKAVKTPNFSWSVGYNFAYNDSEVISLSDKITTKSLEGNRDARASVVLEKGQPFGVIKAYDYLRDASGNIVLDTNGKFMRGNLIIAGQGVAPTSMGLSNDFTYKNFTLSVFVDAKFGGEIYSATNQLGTRYGLSEITLPGREGGVAVSGTDVNGNPVNQTVSAYDYWRSYSDVTSNFVYDADFVKLRAISFGYNFPKTYLQNTPFQAISLAFSAHNLWTIYDKVPNIDPESNYSNSNAQGLERASMPLTRNYGVTLNVKF</sequence>
<dbReference type="eggNOG" id="COG4774">
    <property type="taxonomic scope" value="Bacteria"/>
</dbReference>
<protein>
    <submittedName>
        <fullName evidence="10">TonB-dependent receptor</fullName>
    </submittedName>
</protein>
<keyword evidence="8" id="KW-0732">Signal</keyword>
<dbReference type="AlphaFoldDB" id="A0A085ZF16"/>
<dbReference type="NCBIfam" id="TIGR04057">
    <property type="entry name" value="SusC_RagA_signa"/>
    <property type="match status" value="1"/>
</dbReference>
<dbReference type="InterPro" id="IPR012910">
    <property type="entry name" value="Plug_dom"/>
</dbReference>
<comment type="caution">
    <text evidence="10">The sequence shown here is derived from an EMBL/GenBank/DDBJ whole genome shotgun (WGS) entry which is preliminary data.</text>
</comment>
<dbReference type="PROSITE" id="PS52016">
    <property type="entry name" value="TONB_DEPENDENT_REC_3"/>
    <property type="match status" value="1"/>
</dbReference>
<evidence type="ECO:0000256" key="1">
    <source>
        <dbReference type="ARBA" id="ARBA00004571"/>
    </source>
</evidence>
<dbReference type="Proteomes" id="UP000028715">
    <property type="component" value="Unassembled WGS sequence"/>
</dbReference>
<dbReference type="InterPro" id="IPR023997">
    <property type="entry name" value="TonB-dep_OMP_SusC/RagA_CS"/>
</dbReference>
<dbReference type="InterPro" id="IPR023996">
    <property type="entry name" value="TonB-dep_OMP_SusC/RagA"/>
</dbReference>
<organism evidence="10 11">
    <name type="scientific">Flavobacterium reichenbachii</name>
    <dbReference type="NCBI Taxonomy" id="362418"/>
    <lineage>
        <taxon>Bacteria</taxon>
        <taxon>Pseudomonadati</taxon>
        <taxon>Bacteroidota</taxon>
        <taxon>Flavobacteriia</taxon>
        <taxon>Flavobacteriales</taxon>
        <taxon>Flavobacteriaceae</taxon>
        <taxon>Flavobacterium</taxon>
    </lineage>
</organism>
<evidence type="ECO:0000256" key="7">
    <source>
        <dbReference type="PROSITE-ProRule" id="PRU01360"/>
    </source>
</evidence>
<dbReference type="STRING" id="362418.IW19_23140"/>
<feature type="signal peptide" evidence="8">
    <location>
        <begin position="1"/>
        <end position="22"/>
    </location>
</feature>
<dbReference type="Gene3D" id="2.170.130.10">
    <property type="entry name" value="TonB-dependent receptor, plug domain"/>
    <property type="match status" value="1"/>
</dbReference>
<evidence type="ECO:0000256" key="5">
    <source>
        <dbReference type="ARBA" id="ARBA00023136"/>
    </source>
</evidence>
<gene>
    <name evidence="10" type="ORF">IW19_23140</name>
</gene>
<keyword evidence="10" id="KW-0675">Receptor</keyword>
<feature type="domain" description="TonB-dependent receptor plug" evidence="9">
    <location>
        <begin position="119"/>
        <end position="241"/>
    </location>
</feature>
<evidence type="ECO:0000256" key="6">
    <source>
        <dbReference type="ARBA" id="ARBA00023237"/>
    </source>
</evidence>
<dbReference type="InterPro" id="IPR039426">
    <property type="entry name" value="TonB-dep_rcpt-like"/>
</dbReference>
<keyword evidence="5 7" id="KW-0472">Membrane</keyword>
<dbReference type="Gene3D" id="2.40.170.20">
    <property type="entry name" value="TonB-dependent receptor, beta-barrel domain"/>
    <property type="match status" value="1"/>
</dbReference>